<evidence type="ECO:0000256" key="4">
    <source>
        <dbReference type="SAM" id="MobiDB-lite"/>
    </source>
</evidence>
<evidence type="ECO:0000256" key="2">
    <source>
        <dbReference type="ARBA" id="ARBA00022723"/>
    </source>
</evidence>
<comment type="caution">
    <text evidence="6">The sequence shown here is derived from an EMBL/GenBank/DDBJ whole genome shotgun (WGS) entry which is preliminary data.</text>
</comment>
<dbReference type="InterPro" id="IPR054722">
    <property type="entry name" value="PolX-like_BBD"/>
</dbReference>
<reference evidence="6" key="1">
    <citation type="submission" date="2018-05" db="EMBL/GenBank/DDBJ databases">
        <title>Draft genome of Mucuna pruriens seed.</title>
        <authorList>
            <person name="Nnadi N.E."/>
            <person name="Vos R."/>
            <person name="Hasami M.H."/>
            <person name="Devisetty U.K."/>
            <person name="Aguiy J.C."/>
        </authorList>
    </citation>
    <scope>NUCLEOTIDE SEQUENCE [LARGE SCALE GENOMIC DNA]</scope>
    <source>
        <strain evidence="6">JCA_2017</strain>
    </source>
</reference>
<organism evidence="6 7">
    <name type="scientific">Mucuna pruriens</name>
    <name type="common">Velvet bean</name>
    <name type="synonym">Dolichos pruriens</name>
    <dbReference type="NCBI Taxonomy" id="157652"/>
    <lineage>
        <taxon>Eukaryota</taxon>
        <taxon>Viridiplantae</taxon>
        <taxon>Streptophyta</taxon>
        <taxon>Embryophyta</taxon>
        <taxon>Tracheophyta</taxon>
        <taxon>Spermatophyta</taxon>
        <taxon>Magnoliopsida</taxon>
        <taxon>eudicotyledons</taxon>
        <taxon>Gunneridae</taxon>
        <taxon>Pentapetalae</taxon>
        <taxon>rosids</taxon>
        <taxon>fabids</taxon>
        <taxon>Fabales</taxon>
        <taxon>Fabaceae</taxon>
        <taxon>Papilionoideae</taxon>
        <taxon>50 kb inversion clade</taxon>
        <taxon>NPAAA clade</taxon>
        <taxon>indigoferoid/millettioid clade</taxon>
        <taxon>Phaseoleae</taxon>
        <taxon>Mucuna</taxon>
    </lineage>
</organism>
<evidence type="ECO:0000256" key="1">
    <source>
        <dbReference type="ARBA" id="ARBA00022670"/>
    </source>
</evidence>
<dbReference type="Pfam" id="PF13976">
    <property type="entry name" value="gag_pre-integrs"/>
    <property type="match status" value="1"/>
</dbReference>
<dbReference type="InterPro" id="IPR036397">
    <property type="entry name" value="RNaseH_sf"/>
</dbReference>
<dbReference type="SUPFAM" id="SSF53098">
    <property type="entry name" value="Ribonuclease H-like"/>
    <property type="match status" value="1"/>
</dbReference>
<dbReference type="InterPro" id="IPR001584">
    <property type="entry name" value="Integrase_cat-core"/>
</dbReference>
<name>A0A371GC38_MUCPR</name>
<proteinExistence type="predicted"/>
<dbReference type="InterPro" id="IPR013103">
    <property type="entry name" value="RVT_2"/>
</dbReference>
<gene>
    <name evidence="6" type="ORF">CR513_30341</name>
</gene>
<evidence type="ECO:0000259" key="5">
    <source>
        <dbReference type="PROSITE" id="PS50994"/>
    </source>
</evidence>
<dbReference type="Proteomes" id="UP000257109">
    <property type="component" value="Unassembled WGS sequence"/>
</dbReference>
<dbReference type="Pfam" id="PF00665">
    <property type="entry name" value="rve"/>
    <property type="match status" value="1"/>
</dbReference>
<dbReference type="InterPro" id="IPR012337">
    <property type="entry name" value="RNaseH-like_sf"/>
</dbReference>
<sequence length="585" mass="66986">MAIVDTGANRNVTWFLDSGCSNHMCGDKGVFVEMVSEAKHFIKCGNNSRMTVVRTGSVRLVFNGIAFLIQNENGLSILIENGKCNIYHSSKGLITHTNMSTNRMFILFNESSIIPTPTKECLHTSSDLTYLWHQRFGHLSYKGLKTLQTQKMVHGLPKLDSSSIVCADCFTGKQHHNPIPKASEWRASTILELIHADICGPIEPISNSGKRYFLSFIDDYSRKGRVYLLSEKSEALECFKSYKKMVEKEVRAFIKCLRTDRGGEFNSPTFKLFCEENGIERKLTTTYTPHQNGVAESKNITIMNMVRCMLSTKGVPKSFWTEVVNWTCYLLNRCPKHIVKNITPQEDWSGIKPFIKHLRVWGCLAHVHIPEVKRGKLDDKSFPCIMLGVSDESKGYRLFNPKTKRIVVSKDVMFEEEKSRDWGSNYKEQIETKLLWGDDEFHSDDENNEDDEFHSDGENNEGSGVRNEAVSSQEHVIQGRERRKLTWMGDFVNGEGLSEEEAEAYMVQDVIGDDPILFEEVVKHEKWRKTMDSEINSIEKNQTWELMDLLTGAKKIGVKWMYKKKLNELGEVDKYKARLVAKGYS</sequence>
<dbReference type="InterPro" id="IPR057670">
    <property type="entry name" value="SH3_retrovirus"/>
</dbReference>
<keyword evidence="2" id="KW-0479">Metal-binding</keyword>
<dbReference type="Pfam" id="PF07727">
    <property type="entry name" value="RVT_2"/>
    <property type="match status" value="1"/>
</dbReference>
<protein>
    <recommendedName>
        <fullName evidence="5">Integrase catalytic domain-containing protein</fullName>
    </recommendedName>
</protein>
<dbReference type="GO" id="GO:0046872">
    <property type="term" value="F:metal ion binding"/>
    <property type="evidence" value="ECO:0007669"/>
    <property type="project" value="UniProtKB-KW"/>
</dbReference>
<keyword evidence="7" id="KW-1185">Reference proteome</keyword>
<dbReference type="Gene3D" id="3.30.420.10">
    <property type="entry name" value="Ribonuclease H-like superfamily/Ribonuclease H"/>
    <property type="match status" value="1"/>
</dbReference>
<accession>A0A371GC38</accession>
<dbReference type="Pfam" id="PF22936">
    <property type="entry name" value="Pol_BBD"/>
    <property type="match status" value="1"/>
</dbReference>
<dbReference type="GO" id="GO:0003676">
    <property type="term" value="F:nucleic acid binding"/>
    <property type="evidence" value="ECO:0007669"/>
    <property type="project" value="InterPro"/>
</dbReference>
<dbReference type="InterPro" id="IPR039537">
    <property type="entry name" value="Retrotran_Ty1/copia-like"/>
</dbReference>
<dbReference type="EMBL" id="QJKJ01006053">
    <property type="protein sequence ID" value="RDX88105.1"/>
    <property type="molecule type" value="Genomic_DNA"/>
</dbReference>
<dbReference type="Pfam" id="PF25597">
    <property type="entry name" value="SH3_retrovirus"/>
    <property type="match status" value="1"/>
</dbReference>
<feature type="domain" description="Integrase catalytic" evidence="5">
    <location>
        <begin position="174"/>
        <end position="352"/>
    </location>
</feature>
<dbReference type="GO" id="GO:0015074">
    <property type="term" value="P:DNA integration"/>
    <property type="evidence" value="ECO:0007669"/>
    <property type="project" value="InterPro"/>
</dbReference>
<dbReference type="PANTHER" id="PTHR42648:SF18">
    <property type="entry name" value="RETROTRANSPOSON, UNCLASSIFIED-LIKE PROTEIN"/>
    <property type="match status" value="1"/>
</dbReference>
<feature type="non-terminal residue" evidence="6">
    <location>
        <position position="1"/>
    </location>
</feature>
<dbReference type="GO" id="GO:0006508">
    <property type="term" value="P:proteolysis"/>
    <property type="evidence" value="ECO:0007669"/>
    <property type="project" value="UniProtKB-KW"/>
</dbReference>
<dbReference type="PANTHER" id="PTHR42648">
    <property type="entry name" value="TRANSPOSASE, PUTATIVE-RELATED"/>
    <property type="match status" value="1"/>
</dbReference>
<dbReference type="PROSITE" id="PS50994">
    <property type="entry name" value="INTEGRASE"/>
    <property type="match status" value="1"/>
</dbReference>
<dbReference type="GO" id="GO:0008233">
    <property type="term" value="F:peptidase activity"/>
    <property type="evidence" value="ECO:0007669"/>
    <property type="project" value="UniProtKB-KW"/>
</dbReference>
<dbReference type="AlphaFoldDB" id="A0A371GC38"/>
<dbReference type="OrthoDB" id="2013098at2759"/>
<feature type="region of interest" description="Disordered" evidence="4">
    <location>
        <begin position="445"/>
        <end position="477"/>
    </location>
</feature>
<evidence type="ECO:0000256" key="3">
    <source>
        <dbReference type="ARBA" id="ARBA00022801"/>
    </source>
</evidence>
<evidence type="ECO:0000313" key="6">
    <source>
        <dbReference type="EMBL" id="RDX88105.1"/>
    </source>
</evidence>
<keyword evidence="3" id="KW-0378">Hydrolase</keyword>
<evidence type="ECO:0000313" key="7">
    <source>
        <dbReference type="Proteomes" id="UP000257109"/>
    </source>
</evidence>
<keyword evidence="1" id="KW-0645">Protease</keyword>
<dbReference type="InterPro" id="IPR025724">
    <property type="entry name" value="GAG-pre-integrase_dom"/>
</dbReference>